<dbReference type="AlphaFoldDB" id="A0A7T1AN16"/>
<evidence type="ECO:0000313" key="2">
    <source>
        <dbReference type="Proteomes" id="UP000594463"/>
    </source>
</evidence>
<keyword evidence="2" id="KW-1185">Reference proteome</keyword>
<protein>
    <submittedName>
        <fullName evidence="1">Uncharacterized protein</fullName>
    </submittedName>
</protein>
<name>A0A7T1AN16_ATRLM</name>
<sequence>MATETLKYSIISRDLVLGEMFYEIETIDQKIIIRSFFVTNQSEEPQKDIELIINREDLAPKLSKKWLKISEGEITIEAQYSQEKVDVILESPYGKKETSLKITESTFDMEQIFFLPSLENSGKFIDRQFPVLVPASGMIWSGKILKVDEDENSVLLKYTLAGEILYLQYEKAVPYRLLTMKAPNRGYDLILKDEMK</sequence>
<reference evidence="1 2" key="1">
    <citation type="journal article" date="2021" name="Nat. Commun.">
        <title>Isolation of a member of the candidate phylum Atribacteria reveals a unique cell membrane structure.</title>
        <authorList>
            <person name="Taiki K."/>
            <person name="Nobu M.K."/>
            <person name="Kusada H."/>
            <person name="Meng X.-Y."/>
            <person name="Hosoki N."/>
            <person name="Uematsu K."/>
            <person name="Yoshioka H."/>
            <person name="Kamagata Y."/>
            <person name="Tamaki H."/>
        </authorList>
    </citation>
    <scope>NUCLEOTIDE SEQUENCE [LARGE SCALE GENOMIC DNA]</scope>
    <source>
        <strain evidence="1 2">RT761</strain>
    </source>
</reference>
<dbReference type="Proteomes" id="UP000594463">
    <property type="component" value="Chromosome"/>
</dbReference>
<accession>A0A7T1AN16</accession>
<dbReference type="KEGG" id="alam:RT761_02142"/>
<gene>
    <name evidence="1" type="ORF">RT761_02142</name>
</gene>
<proteinExistence type="predicted"/>
<organism evidence="1 2">
    <name type="scientific">Atribacter laminatus</name>
    <dbReference type="NCBI Taxonomy" id="2847778"/>
    <lineage>
        <taxon>Bacteria</taxon>
        <taxon>Pseudomonadati</taxon>
        <taxon>Atribacterota</taxon>
        <taxon>Atribacteria</taxon>
        <taxon>Atribacterales</taxon>
        <taxon>Atribacteraceae</taxon>
        <taxon>Atribacter</taxon>
    </lineage>
</organism>
<evidence type="ECO:0000313" key="1">
    <source>
        <dbReference type="EMBL" id="QPM68915.1"/>
    </source>
</evidence>
<dbReference type="EMBL" id="CP065383">
    <property type="protein sequence ID" value="QPM68915.1"/>
    <property type="molecule type" value="Genomic_DNA"/>
</dbReference>